<keyword evidence="4" id="KW-0408">Iron</keyword>
<dbReference type="PANTHER" id="PTHR43410">
    <property type="entry name" value="NITRIC OXIDE SYNTHASE OXYGENASE"/>
    <property type="match status" value="1"/>
</dbReference>
<organism evidence="7 8">
    <name type="scientific">Dactylosporangium matsuzakiense</name>
    <dbReference type="NCBI Taxonomy" id="53360"/>
    <lineage>
        <taxon>Bacteria</taxon>
        <taxon>Bacillati</taxon>
        <taxon>Actinomycetota</taxon>
        <taxon>Actinomycetes</taxon>
        <taxon>Micromonosporales</taxon>
        <taxon>Micromonosporaceae</taxon>
        <taxon>Dactylosporangium</taxon>
    </lineage>
</organism>
<accession>A0A9W6NPI7</accession>
<dbReference type="InterPro" id="IPR044940">
    <property type="entry name" value="NOS_dom_2"/>
</dbReference>
<evidence type="ECO:0000256" key="5">
    <source>
        <dbReference type="SAM" id="MobiDB-lite"/>
    </source>
</evidence>
<dbReference type="PANTHER" id="PTHR43410:SF1">
    <property type="entry name" value="NITRIC OXIDE SYNTHASE"/>
    <property type="match status" value="1"/>
</dbReference>
<reference evidence="7" key="2">
    <citation type="submission" date="2023-01" db="EMBL/GenBank/DDBJ databases">
        <authorList>
            <person name="Sun Q."/>
            <person name="Evtushenko L."/>
        </authorList>
    </citation>
    <scope>NUCLEOTIDE SEQUENCE</scope>
    <source>
        <strain evidence="7">VKM Ac-1321</strain>
    </source>
</reference>
<reference evidence="7" key="1">
    <citation type="journal article" date="2014" name="Int. J. Syst. Evol. Microbiol.">
        <title>Complete genome sequence of Corynebacterium casei LMG S-19264T (=DSM 44701T), isolated from a smear-ripened cheese.</title>
        <authorList>
            <consortium name="US DOE Joint Genome Institute (JGI-PGF)"/>
            <person name="Walter F."/>
            <person name="Albersmeier A."/>
            <person name="Kalinowski J."/>
            <person name="Ruckert C."/>
        </authorList>
    </citation>
    <scope>NUCLEOTIDE SEQUENCE</scope>
    <source>
        <strain evidence="7">VKM Ac-1321</strain>
    </source>
</reference>
<dbReference type="Proteomes" id="UP001143480">
    <property type="component" value="Unassembled WGS sequence"/>
</dbReference>
<dbReference type="InterPro" id="IPR050607">
    <property type="entry name" value="NOS"/>
</dbReference>
<keyword evidence="3" id="KW-0560">Oxidoreductase</keyword>
<dbReference type="SUPFAM" id="SSF56512">
    <property type="entry name" value="Nitric oxide (NO) synthase oxygenase domain"/>
    <property type="match status" value="1"/>
</dbReference>
<dbReference type="RefSeq" id="WP_261960947.1">
    <property type="nucleotide sequence ID" value="NZ_BAAAXA010000001.1"/>
</dbReference>
<dbReference type="Pfam" id="PF02898">
    <property type="entry name" value="NO_synthase"/>
    <property type="match status" value="1"/>
</dbReference>
<sequence>MSVPGYRDTPARPWDAHSPVDPDEAAEFLELFHSEQETGGGARERIARVRDEIAATGTYAHTYAELVFGARVAWRNASRCIGRLYWRSLVVRDLRKVTAPAEVFDELVRHLRLAGQRERHVIRPVISIFAPNAPGRPTVRLWNDQLVRYAGHRHADGTVVGDPRYVQFTETLQQHGWRGKPDDPFDVLPLAIEAPDGTVSLHELPEDAVWEVSIEHPEQRWFAELGLRWYALPAIANMRLTIGGVDYPLAPFNGWYMGTEIGARNLADHDRYNLLPLIAHRLGLDTSTERTLWKDRALVELNRAVLWSFDQAGARISDHHTESERFLAHVASEERSGRPVPADWSWIVPPMSASTTGVFHRYYPEADQRPGFYLDPDARELGRRGRSPVPAPAARCPVAHGERPSPLPRPRPVPALIPPVRPATPDVAVAPVAASDVAQVPGQRRGWLTRLRRRSSSMGV</sequence>
<dbReference type="Gene3D" id="3.90.340.10">
    <property type="entry name" value="Nitric Oxide Synthase, Chain A, domain 1"/>
    <property type="match status" value="1"/>
</dbReference>
<keyword evidence="2" id="KW-0479">Metal-binding</keyword>
<keyword evidence="1" id="KW-0349">Heme</keyword>
<gene>
    <name evidence="7" type="ORF">GCM10017581_058540</name>
</gene>
<evidence type="ECO:0000259" key="6">
    <source>
        <dbReference type="PROSITE" id="PS60001"/>
    </source>
</evidence>
<dbReference type="GO" id="GO:0046872">
    <property type="term" value="F:metal ion binding"/>
    <property type="evidence" value="ECO:0007669"/>
    <property type="project" value="UniProtKB-KW"/>
</dbReference>
<dbReference type="InterPro" id="IPR036119">
    <property type="entry name" value="NOS_N_sf"/>
</dbReference>
<dbReference type="GO" id="GO:0004517">
    <property type="term" value="F:nitric-oxide synthase activity"/>
    <property type="evidence" value="ECO:0007669"/>
    <property type="project" value="InterPro"/>
</dbReference>
<protein>
    <recommendedName>
        <fullName evidence="6">Nitric oxide synthase (NOS) domain-containing protein</fullName>
    </recommendedName>
</protein>
<dbReference type="PROSITE" id="PS60001">
    <property type="entry name" value="NOS"/>
    <property type="match status" value="1"/>
</dbReference>
<feature type="domain" description="Nitric oxide synthase (NOS)" evidence="6">
    <location>
        <begin position="79"/>
        <end position="86"/>
    </location>
</feature>
<dbReference type="InterPro" id="IPR044943">
    <property type="entry name" value="NOS_dom_1"/>
</dbReference>
<feature type="region of interest" description="Disordered" evidence="5">
    <location>
        <begin position="378"/>
        <end position="411"/>
    </location>
</feature>
<keyword evidence="8" id="KW-1185">Reference proteome</keyword>
<dbReference type="Gene3D" id="3.90.440.10">
    <property type="entry name" value="Nitric Oxide Synthase,Heme Domain,Chain A domain 2"/>
    <property type="match status" value="1"/>
</dbReference>
<dbReference type="GO" id="GO:0006809">
    <property type="term" value="P:nitric oxide biosynthetic process"/>
    <property type="evidence" value="ECO:0007669"/>
    <property type="project" value="InterPro"/>
</dbReference>
<name>A0A9W6NPI7_9ACTN</name>
<evidence type="ECO:0000313" key="8">
    <source>
        <dbReference type="Proteomes" id="UP001143480"/>
    </source>
</evidence>
<evidence type="ECO:0000256" key="1">
    <source>
        <dbReference type="ARBA" id="ARBA00022617"/>
    </source>
</evidence>
<evidence type="ECO:0000313" key="7">
    <source>
        <dbReference type="EMBL" id="GLL04107.1"/>
    </source>
</evidence>
<proteinExistence type="predicted"/>
<dbReference type="InterPro" id="IPR004030">
    <property type="entry name" value="NOS_N"/>
</dbReference>
<dbReference type="EMBL" id="BSFP01000041">
    <property type="protein sequence ID" value="GLL04107.1"/>
    <property type="molecule type" value="Genomic_DNA"/>
</dbReference>
<dbReference type="AlphaFoldDB" id="A0A9W6NPI7"/>
<evidence type="ECO:0000256" key="3">
    <source>
        <dbReference type="ARBA" id="ARBA00023002"/>
    </source>
</evidence>
<evidence type="ECO:0000256" key="2">
    <source>
        <dbReference type="ARBA" id="ARBA00022723"/>
    </source>
</evidence>
<comment type="caution">
    <text evidence="7">The sequence shown here is derived from an EMBL/GenBank/DDBJ whole genome shotgun (WGS) entry which is preliminary data.</text>
</comment>
<evidence type="ECO:0000256" key="4">
    <source>
        <dbReference type="ARBA" id="ARBA00023004"/>
    </source>
</evidence>
<dbReference type="InterPro" id="IPR044944">
    <property type="entry name" value="NOS_dom_3"/>
</dbReference>
<dbReference type="Gene3D" id="3.90.1230.10">
    <property type="entry name" value="Nitric Oxide Synthase, Chain A, domain 3"/>
    <property type="match status" value="1"/>
</dbReference>